<sequence length="239" mass="27035">MRMLWLLLAIANALVLFVLGIGLFAQLGNDTSVGGYVVFIGVIIVFVLLQILFIKKFKTLNEIHRDNKSKEKQRRKDEQYKKEREVPGSKARINDLNADICITGKHMDGLPISEGAEVHLYRCPDKVIFERNNNTYELDLIKISDITIKTDIEIQKSYVSSVGGAVGGYVLFGPLGAMIGGRAKERKSETVEEYLIFSYKKENNDEISYISFEVTGQRNAPLFINLLDNIQSDKRTIQL</sequence>
<name>A0ABX8F925_9BACI</name>
<proteinExistence type="predicted"/>
<keyword evidence="1" id="KW-1133">Transmembrane helix</keyword>
<keyword evidence="1" id="KW-0812">Transmembrane</keyword>
<evidence type="ECO:0000256" key="1">
    <source>
        <dbReference type="SAM" id="Phobius"/>
    </source>
</evidence>
<dbReference type="Proteomes" id="UP000679247">
    <property type="component" value="Chromosome"/>
</dbReference>
<keyword evidence="3" id="KW-1185">Reference proteome</keyword>
<organism evidence="2 3">
    <name type="scientific">Cytobacillus gottheilii</name>
    <dbReference type="NCBI Taxonomy" id="859144"/>
    <lineage>
        <taxon>Bacteria</taxon>
        <taxon>Bacillati</taxon>
        <taxon>Bacillota</taxon>
        <taxon>Bacilli</taxon>
        <taxon>Bacillales</taxon>
        <taxon>Bacillaceae</taxon>
        <taxon>Cytobacillus</taxon>
    </lineage>
</organism>
<dbReference type="RefSeq" id="WP_214475719.1">
    <property type="nucleotide sequence ID" value="NZ_CP071709.1"/>
</dbReference>
<accession>A0ABX8F925</accession>
<feature type="transmembrane region" description="Helical" evidence="1">
    <location>
        <begin position="34"/>
        <end position="54"/>
    </location>
</feature>
<reference evidence="2 3" key="1">
    <citation type="submission" date="2021-03" db="EMBL/GenBank/DDBJ databases">
        <title>The first data on the complete genome of the tetrodotoxin-producing bacterium.</title>
        <authorList>
            <person name="Melnikova D.I."/>
            <person name="Nijland R."/>
            <person name="Magarlamov T.Y."/>
        </authorList>
    </citation>
    <scope>NUCLEOTIDE SEQUENCE [LARGE SCALE GENOMIC DNA]</scope>
    <source>
        <strain evidence="2 3">1839</strain>
    </source>
</reference>
<evidence type="ECO:0000313" key="3">
    <source>
        <dbReference type="Proteomes" id="UP000679247"/>
    </source>
</evidence>
<evidence type="ECO:0000313" key="2">
    <source>
        <dbReference type="EMBL" id="QVY60928.1"/>
    </source>
</evidence>
<gene>
    <name evidence="2" type="ORF">J1899_18445</name>
</gene>
<protein>
    <submittedName>
        <fullName evidence="2">Uncharacterized protein</fullName>
    </submittedName>
</protein>
<dbReference type="EMBL" id="CP071709">
    <property type="protein sequence ID" value="QVY60928.1"/>
    <property type="molecule type" value="Genomic_DNA"/>
</dbReference>
<keyword evidence="1" id="KW-0472">Membrane</keyword>